<dbReference type="InterPro" id="IPR009072">
    <property type="entry name" value="Histone-fold"/>
</dbReference>
<dbReference type="GO" id="GO:0005634">
    <property type="term" value="C:nucleus"/>
    <property type="evidence" value="ECO:0000318"/>
    <property type="project" value="GO_Central"/>
</dbReference>
<dbReference type="GO" id="GO:0000981">
    <property type="term" value="F:DNA-binding transcription factor activity, RNA polymerase II-specific"/>
    <property type="evidence" value="ECO:0000318"/>
    <property type="project" value="GO_Central"/>
</dbReference>
<dbReference type="Gramene" id="PHT87892">
    <property type="protein sequence ID" value="PHT87892"/>
    <property type="gene ID" value="T459_09998"/>
</dbReference>
<gene>
    <name evidence="1" type="ORF">T459_09998</name>
</gene>
<comment type="caution">
    <text evidence="1">The sequence shown here is derived from an EMBL/GenBank/DDBJ whole genome shotgun (WGS) entry which is preliminary data.</text>
</comment>
<reference evidence="1 2" key="2">
    <citation type="journal article" date="2017" name="Genome Biol.">
        <title>New reference genome sequences of hot pepper reveal the massive evolution of plant disease-resistance genes by retroduplication.</title>
        <authorList>
            <person name="Kim S."/>
            <person name="Park J."/>
            <person name="Yeom S.I."/>
            <person name="Kim Y.M."/>
            <person name="Seo E."/>
            <person name="Kim K.T."/>
            <person name="Kim M.S."/>
            <person name="Lee J.M."/>
            <person name="Cheong K."/>
            <person name="Shin H.S."/>
            <person name="Kim S.B."/>
            <person name="Han K."/>
            <person name="Lee J."/>
            <person name="Park M."/>
            <person name="Lee H.A."/>
            <person name="Lee H.Y."/>
            <person name="Lee Y."/>
            <person name="Oh S."/>
            <person name="Lee J.H."/>
            <person name="Choi E."/>
            <person name="Choi E."/>
            <person name="Lee S.E."/>
            <person name="Jeon J."/>
            <person name="Kim H."/>
            <person name="Choi G."/>
            <person name="Song H."/>
            <person name="Lee J."/>
            <person name="Lee S.C."/>
            <person name="Kwon J.K."/>
            <person name="Lee H.Y."/>
            <person name="Koo N."/>
            <person name="Hong Y."/>
            <person name="Kim R.W."/>
            <person name="Kang W.H."/>
            <person name="Huh J.H."/>
            <person name="Kang B.C."/>
            <person name="Yang T.J."/>
            <person name="Lee Y.H."/>
            <person name="Bennetzen J.L."/>
            <person name="Choi D."/>
        </authorList>
    </citation>
    <scope>NUCLEOTIDE SEQUENCE [LARGE SCALE GENOMIC DNA]</scope>
    <source>
        <strain evidence="2">cv. CM334</strain>
    </source>
</reference>
<proteinExistence type="predicted"/>
<dbReference type="GO" id="GO:0046982">
    <property type="term" value="F:protein heterodimerization activity"/>
    <property type="evidence" value="ECO:0007669"/>
    <property type="project" value="InterPro"/>
</dbReference>
<reference evidence="1 2" key="1">
    <citation type="journal article" date="2014" name="Nat. Genet.">
        <title>Genome sequence of the hot pepper provides insights into the evolution of pungency in Capsicum species.</title>
        <authorList>
            <person name="Kim S."/>
            <person name="Park M."/>
            <person name="Yeom S.I."/>
            <person name="Kim Y.M."/>
            <person name="Lee J.M."/>
            <person name="Lee H.A."/>
            <person name="Seo E."/>
            <person name="Choi J."/>
            <person name="Cheong K."/>
            <person name="Kim K.T."/>
            <person name="Jung K."/>
            <person name="Lee G.W."/>
            <person name="Oh S.K."/>
            <person name="Bae C."/>
            <person name="Kim S.B."/>
            <person name="Lee H.Y."/>
            <person name="Kim S.Y."/>
            <person name="Kim M.S."/>
            <person name="Kang B.C."/>
            <person name="Jo Y.D."/>
            <person name="Yang H.B."/>
            <person name="Jeong H.J."/>
            <person name="Kang W.H."/>
            <person name="Kwon J.K."/>
            <person name="Shin C."/>
            <person name="Lim J.Y."/>
            <person name="Park J.H."/>
            <person name="Huh J.H."/>
            <person name="Kim J.S."/>
            <person name="Kim B.D."/>
            <person name="Cohen O."/>
            <person name="Paran I."/>
            <person name="Suh M.C."/>
            <person name="Lee S.B."/>
            <person name="Kim Y.K."/>
            <person name="Shin Y."/>
            <person name="Noh S.J."/>
            <person name="Park J."/>
            <person name="Seo Y.S."/>
            <person name="Kwon S.Y."/>
            <person name="Kim H.A."/>
            <person name="Park J.M."/>
            <person name="Kim H.J."/>
            <person name="Choi S.B."/>
            <person name="Bosland P.W."/>
            <person name="Reeves G."/>
            <person name="Jo S.H."/>
            <person name="Lee B.W."/>
            <person name="Cho H.T."/>
            <person name="Choi H.S."/>
            <person name="Lee M.S."/>
            <person name="Yu Y."/>
            <person name="Do Choi Y."/>
            <person name="Park B.S."/>
            <person name="van Deynze A."/>
            <person name="Ashrafi H."/>
            <person name="Hill T."/>
            <person name="Kim W.T."/>
            <person name="Pai H.S."/>
            <person name="Ahn H.K."/>
            <person name="Yeam I."/>
            <person name="Giovannoni J.J."/>
            <person name="Rose J.K."/>
            <person name="Sorensen I."/>
            <person name="Lee S.J."/>
            <person name="Kim R.W."/>
            <person name="Choi I.Y."/>
            <person name="Choi B.S."/>
            <person name="Lim J.S."/>
            <person name="Lee Y.H."/>
            <person name="Choi D."/>
        </authorList>
    </citation>
    <scope>NUCLEOTIDE SEQUENCE [LARGE SCALE GENOMIC DNA]</scope>
    <source>
        <strain evidence="2">cv. CM334</strain>
    </source>
</reference>
<sequence>MEFNVHSWFHVENKKYRTLQKNDISGAIRWSDIFYFICDIVPIYEINEEAMVVELE</sequence>
<evidence type="ECO:0000313" key="2">
    <source>
        <dbReference type="Proteomes" id="UP000222542"/>
    </source>
</evidence>
<dbReference type="AlphaFoldDB" id="A0A2G3A0Y5"/>
<keyword evidence="2" id="KW-1185">Reference proteome</keyword>
<organism evidence="1 2">
    <name type="scientific">Capsicum annuum</name>
    <name type="common">Capsicum pepper</name>
    <dbReference type="NCBI Taxonomy" id="4072"/>
    <lineage>
        <taxon>Eukaryota</taxon>
        <taxon>Viridiplantae</taxon>
        <taxon>Streptophyta</taxon>
        <taxon>Embryophyta</taxon>
        <taxon>Tracheophyta</taxon>
        <taxon>Spermatophyta</taxon>
        <taxon>Magnoliopsida</taxon>
        <taxon>eudicotyledons</taxon>
        <taxon>Gunneridae</taxon>
        <taxon>Pentapetalae</taxon>
        <taxon>asterids</taxon>
        <taxon>lamiids</taxon>
        <taxon>Solanales</taxon>
        <taxon>Solanaceae</taxon>
        <taxon>Solanoideae</taxon>
        <taxon>Capsiceae</taxon>
        <taxon>Capsicum</taxon>
    </lineage>
</organism>
<protein>
    <submittedName>
        <fullName evidence="1">Uncharacterized protein</fullName>
    </submittedName>
</protein>
<evidence type="ECO:0000313" key="1">
    <source>
        <dbReference type="EMBL" id="PHT87892.1"/>
    </source>
</evidence>
<accession>A0A2G3A0Y5</accession>
<dbReference type="Proteomes" id="UP000222542">
    <property type="component" value="Unassembled WGS sequence"/>
</dbReference>
<dbReference type="SMR" id="A0A2G3A0Y5"/>
<dbReference type="SUPFAM" id="SSF47113">
    <property type="entry name" value="Histone-fold"/>
    <property type="match status" value="1"/>
</dbReference>
<name>A0A2G3A0Y5_CAPAN</name>
<dbReference type="EMBL" id="AYRZ02000003">
    <property type="protein sequence ID" value="PHT87892.1"/>
    <property type="molecule type" value="Genomic_DNA"/>
</dbReference>
<dbReference type="Gene3D" id="1.10.20.10">
    <property type="entry name" value="Histone, subunit A"/>
    <property type="match status" value="1"/>
</dbReference>
<dbReference type="GO" id="GO:0006357">
    <property type="term" value="P:regulation of transcription by RNA polymerase II"/>
    <property type="evidence" value="ECO:0000318"/>
    <property type="project" value="GO_Central"/>
</dbReference>